<dbReference type="Gene3D" id="2.60.120.40">
    <property type="match status" value="1"/>
</dbReference>
<proteinExistence type="predicted"/>
<gene>
    <name evidence="1" type="ORF">P9989_07765</name>
</gene>
<protein>
    <recommendedName>
        <fullName evidence="3">C1q domain-containing protein</fullName>
    </recommendedName>
</protein>
<evidence type="ECO:0000313" key="2">
    <source>
        <dbReference type="Proteomes" id="UP001221597"/>
    </source>
</evidence>
<reference evidence="1 2" key="1">
    <citation type="submission" date="2023-04" db="EMBL/GenBank/DDBJ databases">
        <title>Genome sequence of Halobacillus naozhouensis KACC 21980.</title>
        <authorList>
            <person name="Kim S."/>
            <person name="Heo J."/>
            <person name="Kwon S.-W."/>
        </authorList>
    </citation>
    <scope>NUCLEOTIDE SEQUENCE [LARGE SCALE GENOMIC DNA]</scope>
    <source>
        <strain evidence="1 2">KCTC 13234</strain>
    </source>
</reference>
<accession>A0ABY8J3S1</accession>
<dbReference type="Proteomes" id="UP001221597">
    <property type="component" value="Chromosome"/>
</dbReference>
<sequence length="321" mass="35672">MERSYFFNTPDGGPKYNYEATDMARFHAQIIGDGVSNTDTLDDLFVSEKTNMTVSLSAGYAFANGYMHENTAAMDLTHEIAEPTEDRIDRIIIAFDNTPAQRKTYAYVKKGTPSSSPVPPGLTRDSYVFEMSVAQVRILAGKSFIEQSEITDERADNTVCGYIPLHNIYRALKISPSGTATFLNQSFIKTYNDSANVPFVEGTTRTIPFGQIREDTQGEISSDYSFTAKQDGVYHFWAEIGFYAADFPVGLDVQIYLYINGQNSFPLVAKVFNSTNDNYAIASGLDKIHAGDEVTIRALMYNTGGQTLYPDLIQQRIAKIS</sequence>
<dbReference type="RefSeq" id="WP_283078203.1">
    <property type="nucleotide sequence ID" value="NZ_CP121671.1"/>
</dbReference>
<evidence type="ECO:0000313" key="1">
    <source>
        <dbReference type="EMBL" id="WFT76249.1"/>
    </source>
</evidence>
<dbReference type="InterPro" id="IPR008983">
    <property type="entry name" value="Tumour_necrosis_fac-like_dom"/>
</dbReference>
<evidence type="ECO:0008006" key="3">
    <source>
        <dbReference type="Google" id="ProtNLM"/>
    </source>
</evidence>
<name>A0ABY8J3S1_9BACI</name>
<dbReference type="SUPFAM" id="SSF49842">
    <property type="entry name" value="TNF-like"/>
    <property type="match status" value="1"/>
</dbReference>
<dbReference type="EMBL" id="CP121671">
    <property type="protein sequence ID" value="WFT76249.1"/>
    <property type="molecule type" value="Genomic_DNA"/>
</dbReference>
<keyword evidence="2" id="KW-1185">Reference proteome</keyword>
<organism evidence="1 2">
    <name type="scientific">Halobacillus naozhouensis</name>
    <dbReference type="NCBI Taxonomy" id="554880"/>
    <lineage>
        <taxon>Bacteria</taxon>
        <taxon>Bacillati</taxon>
        <taxon>Bacillota</taxon>
        <taxon>Bacilli</taxon>
        <taxon>Bacillales</taxon>
        <taxon>Bacillaceae</taxon>
        <taxon>Halobacillus</taxon>
    </lineage>
</organism>